<keyword evidence="1" id="KW-0479">Metal-binding</keyword>
<feature type="domain" description="CHY-type" evidence="4">
    <location>
        <begin position="7"/>
        <end position="89"/>
    </location>
</feature>
<dbReference type="PROSITE" id="PS51266">
    <property type="entry name" value="ZF_CHY"/>
    <property type="match status" value="1"/>
</dbReference>
<dbReference type="PIRSF" id="PIRSF017292">
    <property type="entry name" value="UCP017292_Znf_CHY"/>
    <property type="match status" value="1"/>
</dbReference>
<evidence type="ECO:0000313" key="6">
    <source>
        <dbReference type="Proteomes" id="UP000289260"/>
    </source>
</evidence>
<gene>
    <name evidence="5" type="ORF">EVS81_08280</name>
</gene>
<dbReference type="OrthoDB" id="882119at2"/>
<dbReference type="InterPro" id="IPR008913">
    <property type="entry name" value="Znf_CHY"/>
</dbReference>
<keyword evidence="3" id="KW-0862">Zinc</keyword>
<dbReference type="GO" id="GO:0045041">
    <property type="term" value="P:protein import into mitochondrial intermembrane space"/>
    <property type="evidence" value="ECO:0007669"/>
    <property type="project" value="TreeGrafter"/>
</dbReference>
<dbReference type="EMBL" id="CP035806">
    <property type="protein sequence ID" value="QBE48826.1"/>
    <property type="molecule type" value="Genomic_DNA"/>
</dbReference>
<dbReference type="SUPFAM" id="SSF161219">
    <property type="entry name" value="CHY zinc finger-like"/>
    <property type="match status" value="1"/>
</dbReference>
<dbReference type="PANTHER" id="PTHR28082:SF1">
    <property type="entry name" value="HELPER OF TIM PROTEIN 13"/>
    <property type="match status" value="1"/>
</dbReference>
<dbReference type="InterPro" id="IPR016694">
    <property type="entry name" value="UCP017292"/>
</dbReference>
<evidence type="ECO:0000313" key="5">
    <source>
        <dbReference type="EMBL" id="QBE48826.1"/>
    </source>
</evidence>
<organism evidence="5 6">
    <name type="scientific">Leucobacter triazinivorans</name>
    <dbReference type="NCBI Taxonomy" id="1784719"/>
    <lineage>
        <taxon>Bacteria</taxon>
        <taxon>Bacillati</taxon>
        <taxon>Actinomycetota</taxon>
        <taxon>Actinomycetes</taxon>
        <taxon>Micrococcales</taxon>
        <taxon>Microbacteriaceae</taxon>
        <taxon>Leucobacter</taxon>
    </lineage>
</organism>
<keyword evidence="6" id="KW-1185">Reference proteome</keyword>
<proteinExistence type="predicted"/>
<evidence type="ECO:0000256" key="2">
    <source>
        <dbReference type="ARBA" id="ARBA00022771"/>
    </source>
</evidence>
<evidence type="ECO:0000259" key="4">
    <source>
        <dbReference type="PROSITE" id="PS51266"/>
    </source>
</evidence>
<reference evidence="5 6" key="1">
    <citation type="submission" date="2019-02" db="EMBL/GenBank/DDBJ databases">
        <authorList>
            <person name="Sun L."/>
            <person name="Pan D."/>
            <person name="Wu X."/>
        </authorList>
    </citation>
    <scope>NUCLEOTIDE SEQUENCE [LARGE SCALE GENOMIC DNA]</scope>
    <source>
        <strain evidence="5 6">JW-1</strain>
    </source>
</reference>
<dbReference type="GO" id="GO:0008270">
    <property type="term" value="F:zinc ion binding"/>
    <property type="evidence" value="ECO:0007669"/>
    <property type="project" value="UniProtKB-KW"/>
</dbReference>
<dbReference type="InterPro" id="IPR052604">
    <property type="entry name" value="Mito_Tim_assembly_helper"/>
</dbReference>
<dbReference type="PANTHER" id="PTHR28082">
    <property type="entry name" value="ZINC FINGER PROTEIN"/>
    <property type="match status" value="1"/>
</dbReference>
<dbReference type="InterPro" id="IPR037274">
    <property type="entry name" value="Znf_CHY_sf"/>
</dbReference>
<sequence length="112" mass="12710">MRVLGAVVDDETRCVHYRGPTDVIAMRFACCGEYFPCLHCHEECATPAHPIERWTAQDLERRAVLCGPCGHELRIAEYLAVDRCPVCAAPFNPGCRLHHEAYFDFPRQPEHG</sequence>
<accession>A0A4P6KEJ3</accession>
<evidence type="ECO:0000256" key="3">
    <source>
        <dbReference type="ARBA" id="ARBA00022833"/>
    </source>
</evidence>
<dbReference type="Pfam" id="PF05495">
    <property type="entry name" value="zf-CHY"/>
    <property type="match status" value="1"/>
</dbReference>
<dbReference type="AlphaFoldDB" id="A0A4P6KEJ3"/>
<dbReference type="RefSeq" id="WP_130109961.1">
    <property type="nucleotide sequence ID" value="NZ_CP035806.1"/>
</dbReference>
<evidence type="ECO:0000256" key="1">
    <source>
        <dbReference type="ARBA" id="ARBA00022723"/>
    </source>
</evidence>
<dbReference type="KEGG" id="ltr:EVS81_08280"/>
<keyword evidence="2" id="KW-0863">Zinc-finger</keyword>
<dbReference type="Proteomes" id="UP000289260">
    <property type="component" value="Chromosome"/>
</dbReference>
<name>A0A4P6KEJ3_9MICO</name>
<protein>
    <recommendedName>
        <fullName evidence="4">CHY-type domain-containing protein</fullName>
    </recommendedName>
</protein>